<dbReference type="GO" id="GO:0045727">
    <property type="term" value="P:positive regulation of translation"/>
    <property type="evidence" value="ECO:0007669"/>
    <property type="project" value="TreeGrafter"/>
</dbReference>
<accession>A0A553IFA9</accession>
<dbReference type="AlphaFoldDB" id="A0A553IFA9"/>
<proteinExistence type="predicted"/>
<dbReference type="InterPro" id="IPR036388">
    <property type="entry name" value="WH-like_DNA-bd_sf"/>
</dbReference>
<dbReference type="InterPro" id="IPR045180">
    <property type="entry name" value="La_dom_prot"/>
</dbReference>
<feature type="domain" description="HTH La-type RNA-binding" evidence="4">
    <location>
        <begin position="583"/>
        <end position="672"/>
    </location>
</feature>
<feature type="compositionally biased region" description="Polar residues" evidence="3">
    <location>
        <begin position="502"/>
        <end position="517"/>
    </location>
</feature>
<feature type="compositionally biased region" description="Polar residues" evidence="3">
    <location>
        <begin position="199"/>
        <end position="234"/>
    </location>
</feature>
<reference evidence="6" key="1">
    <citation type="submission" date="2019-06" db="EMBL/GenBank/DDBJ databases">
        <title>Draft genome sequence of the griseofulvin-producing fungus Xylaria cubensis strain G536.</title>
        <authorList>
            <person name="Mead M.E."/>
            <person name="Raja H.A."/>
            <person name="Steenwyk J.L."/>
            <person name="Knowles S.L."/>
            <person name="Oberlies N.H."/>
            <person name="Rokas A."/>
        </authorList>
    </citation>
    <scope>NUCLEOTIDE SEQUENCE [LARGE SCALE GENOMIC DNA]</scope>
    <source>
        <strain evidence="6">G536</strain>
    </source>
</reference>
<organism evidence="5 6">
    <name type="scientific">Xylaria flabelliformis</name>
    <dbReference type="NCBI Taxonomy" id="2512241"/>
    <lineage>
        <taxon>Eukaryota</taxon>
        <taxon>Fungi</taxon>
        <taxon>Dikarya</taxon>
        <taxon>Ascomycota</taxon>
        <taxon>Pezizomycotina</taxon>
        <taxon>Sordariomycetes</taxon>
        <taxon>Xylariomycetidae</taxon>
        <taxon>Xylariales</taxon>
        <taxon>Xylariaceae</taxon>
        <taxon>Xylaria</taxon>
    </lineage>
</organism>
<dbReference type="SMART" id="SM00715">
    <property type="entry name" value="LA"/>
    <property type="match status" value="1"/>
</dbReference>
<dbReference type="Pfam" id="PF05383">
    <property type="entry name" value="La"/>
    <property type="match status" value="1"/>
</dbReference>
<feature type="region of interest" description="Disordered" evidence="3">
    <location>
        <begin position="1"/>
        <end position="174"/>
    </location>
</feature>
<feature type="compositionally biased region" description="Low complexity" evidence="3">
    <location>
        <begin position="58"/>
        <end position="73"/>
    </location>
</feature>
<feature type="compositionally biased region" description="Polar residues" evidence="3">
    <location>
        <begin position="127"/>
        <end position="138"/>
    </location>
</feature>
<feature type="compositionally biased region" description="Polar residues" evidence="3">
    <location>
        <begin position="83"/>
        <end position="92"/>
    </location>
</feature>
<evidence type="ECO:0000256" key="1">
    <source>
        <dbReference type="ARBA" id="ARBA00022884"/>
    </source>
</evidence>
<feature type="compositionally biased region" description="Polar residues" evidence="3">
    <location>
        <begin position="773"/>
        <end position="782"/>
    </location>
</feature>
<dbReference type="PANTHER" id="PTHR22792:SF132">
    <property type="entry name" value="LA-RELATED PROTEIN 1"/>
    <property type="match status" value="1"/>
</dbReference>
<evidence type="ECO:0000256" key="3">
    <source>
        <dbReference type="SAM" id="MobiDB-lite"/>
    </source>
</evidence>
<feature type="compositionally biased region" description="Polar residues" evidence="3">
    <location>
        <begin position="359"/>
        <end position="379"/>
    </location>
</feature>
<dbReference type="GO" id="GO:0005829">
    <property type="term" value="C:cytosol"/>
    <property type="evidence" value="ECO:0007669"/>
    <property type="project" value="TreeGrafter"/>
</dbReference>
<protein>
    <recommendedName>
        <fullName evidence="4">HTH La-type RNA-binding domain-containing protein</fullName>
    </recommendedName>
</protein>
<feature type="compositionally biased region" description="Polar residues" evidence="3">
    <location>
        <begin position="267"/>
        <end position="277"/>
    </location>
</feature>
<dbReference type="EMBL" id="VFLP01000001">
    <property type="protein sequence ID" value="TRX98889.1"/>
    <property type="molecule type" value="Genomic_DNA"/>
</dbReference>
<dbReference type="InterPro" id="IPR036390">
    <property type="entry name" value="WH_DNA-bd_sf"/>
</dbReference>
<evidence type="ECO:0000313" key="6">
    <source>
        <dbReference type="Proteomes" id="UP000319160"/>
    </source>
</evidence>
<feature type="region of interest" description="Disordered" evidence="3">
    <location>
        <begin position="535"/>
        <end position="558"/>
    </location>
</feature>
<dbReference type="Gene3D" id="1.10.10.10">
    <property type="entry name" value="Winged helix-like DNA-binding domain superfamily/Winged helix DNA-binding domain"/>
    <property type="match status" value="1"/>
</dbReference>
<feature type="compositionally biased region" description="Basic and acidic residues" evidence="3">
    <location>
        <begin position="297"/>
        <end position="308"/>
    </location>
</feature>
<feature type="compositionally biased region" description="Low complexity" evidence="3">
    <location>
        <begin position="93"/>
        <end position="114"/>
    </location>
</feature>
<dbReference type="CDD" id="cd07323">
    <property type="entry name" value="LAM"/>
    <property type="match status" value="1"/>
</dbReference>
<name>A0A553IFA9_9PEZI</name>
<dbReference type="PANTHER" id="PTHR22792">
    <property type="entry name" value="LUPUS LA PROTEIN-RELATED"/>
    <property type="match status" value="1"/>
</dbReference>
<feature type="compositionally biased region" description="Basic and acidic residues" evidence="3">
    <location>
        <begin position="380"/>
        <end position="407"/>
    </location>
</feature>
<dbReference type="GO" id="GO:0010494">
    <property type="term" value="C:cytoplasmic stress granule"/>
    <property type="evidence" value="ECO:0007669"/>
    <property type="project" value="TreeGrafter"/>
</dbReference>
<feature type="compositionally biased region" description="Basic and acidic residues" evidence="3">
    <location>
        <begin position="151"/>
        <end position="168"/>
    </location>
</feature>
<keyword evidence="6" id="KW-1185">Reference proteome</keyword>
<dbReference type="InterPro" id="IPR006630">
    <property type="entry name" value="La_HTH"/>
</dbReference>
<feature type="region of interest" description="Disordered" evidence="3">
    <location>
        <begin position="773"/>
        <end position="805"/>
    </location>
</feature>
<evidence type="ECO:0000313" key="5">
    <source>
        <dbReference type="EMBL" id="TRX98889.1"/>
    </source>
</evidence>
<keyword evidence="1 2" id="KW-0694">RNA-binding</keyword>
<dbReference type="Proteomes" id="UP000319160">
    <property type="component" value="Unassembled WGS sequence"/>
</dbReference>
<gene>
    <name evidence="5" type="ORF">FHL15_000231</name>
</gene>
<feature type="compositionally biased region" description="Basic and acidic residues" evidence="3">
    <location>
        <begin position="445"/>
        <end position="465"/>
    </location>
</feature>
<feature type="compositionally biased region" description="Low complexity" evidence="3">
    <location>
        <begin position="9"/>
        <end position="34"/>
    </location>
</feature>
<dbReference type="GO" id="GO:0003723">
    <property type="term" value="F:RNA binding"/>
    <property type="evidence" value="ECO:0007669"/>
    <property type="project" value="UniProtKB-UniRule"/>
</dbReference>
<dbReference type="PROSITE" id="PS50961">
    <property type="entry name" value="HTH_LA"/>
    <property type="match status" value="1"/>
</dbReference>
<dbReference type="STRING" id="2512241.A0A553IFA9"/>
<evidence type="ECO:0000259" key="4">
    <source>
        <dbReference type="PROSITE" id="PS50961"/>
    </source>
</evidence>
<evidence type="ECO:0000256" key="2">
    <source>
        <dbReference type="PROSITE-ProRule" id="PRU00332"/>
    </source>
</evidence>
<feature type="compositionally biased region" description="Polar residues" evidence="3">
    <location>
        <begin position="795"/>
        <end position="805"/>
    </location>
</feature>
<feature type="compositionally biased region" description="Polar residues" evidence="3">
    <location>
        <begin position="433"/>
        <end position="444"/>
    </location>
</feature>
<dbReference type="OrthoDB" id="340227at2759"/>
<comment type="caution">
    <text evidence="5">The sequence shown here is derived from an EMBL/GenBank/DDBJ whole genome shotgun (WGS) entry which is preliminary data.</text>
</comment>
<sequence length="835" mass="89042">MSTSTFSYAQAAKGQSTAQAATSQQSPHQSQTPSVISSNPNPDTNATNASTRAPSVAVSTSSNDIDSSRSVRSASAKPDASRPNGNEVSQGEGNAAPSVAGSVSSSKVGSELASTNGVPKGTESRGRSINTGSDTGEQQDTKKGRKPRKGKSAEKDAEAGQEPEKEVPPPKVELFEAPIPSVNFWVQRQQAHKAKSVDLSASTVANVTQSADSKARSPNSEAVDSNRGTFNGKQGSKRDGEPSRNGTNQGPRRAAPRGARAHEKQSEMNLLANNPASWPTPETAAVNLKAQPQTQSEKPEKEEKEDGGAAKPKQKKEWVQLPDFVPSVKFETMPNNTRGSRGGRVGGSRGGRDAAASHHTANPTERAQDVNAVSRSNAGSKREGASAREGRKNVPHAEHSRLPKESTSDNTNGEQLKPNHSGVVNGTYHEQPRQASTPNQQQPEENVKGSESQKDTKTQSNRDTHPQGQNTANHRNGERTRGGNRGRGGFNQNNPNGMSHYAPNSYTNQHHAYQFPSNGSRHLAYGAGYSPISYSFPGQPGPGRKSTNGSRGRGSGRMPAMAPINMPYDANVYSAPSSGMYAFDAGNNLLQLAQTQVEYYFSVENCVKDWYLRKHMDSQGFVPIHFIASFNRMRELLVDHNILRQACLASAVLELVMGGDGVERVRSKEGWEKWVIQDMNSRDPSARHDGPSTWQPFSNGFQHPMMSPHYPVEAPPVFSPTSEHGFANGSYGMPPINGPTMNGINGHARPHESQLSAAVPEFSPSIATFNGLKSASHGSSQEAKAPAHKGINGDVSPSEQPSAVTNGVMSGQSRASLDGLHAVNGIGLGHANQGH</sequence>
<feature type="region of interest" description="Disordered" evidence="3">
    <location>
        <begin position="189"/>
        <end position="517"/>
    </location>
</feature>
<feature type="compositionally biased region" description="Gly residues" evidence="3">
    <location>
        <begin position="340"/>
        <end position="349"/>
    </location>
</feature>
<dbReference type="SUPFAM" id="SSF46785">
    <property type="entry name" value="Winged helix' DNA-binding domain"/>
    <property type="match status" value="1"/>
</dbReference>
<feature type="compositionally biased region" description="Polar residues" evidence="3">
    <location>
        <begin position="35"/>
        <end position="53"/>
    </location>
</feature>